<feature type="chain" id="PRO_5042267195" evidence="3">
    <location>
        <begin position="38"/>
        <end position="531"/>
    </location>
</feature>
<feature type="coiled-coil region" evidence="2">
    <location>
        <begin position="121"/>
        <end position="148"/>
    </location>
</feature>
<proteinExistence type="predicted"/>
<dbReference type="PANTHER" id="PTHR47942">
    <property type="entry name" value="TETRATRICOPEPTIDE REPEAT (TPR)-LIKE SUPERFAMILY PROTEIN-RELATED"/>
    <property type="match status" value="1"/>
</dbReference>
<evidence type="ECO:0000313" key="5">
    <source>
        <dbReference type="Proteomes" id="UP001295423"/>
    </source>
</evidence>
<keyword evidence="2" id="KW-0175">Coiled coil</keyword>
<organism evidence="4 5">
    <name type="scientific">Cylindrotheca closterium</name>
    <dbReference type="NCBI Taxonomy" id="2856"/>
    <lineage>
        <taxon>Eukaryota</taxon>
        <taxon>Sar</taxon>
        <taxon>Stramenopiles</taxon>
        <taxon>Ochrophyta</taxon>
        <taxon>Bacillariophyta</taxon>
        <taxon>Bacillariophyceae</taxon>
        <taxon>Bacillariophycidae</taxon>
        <taxon>Bacillariales</taxon>
        <taxon>Bacillariaceae</taxon>
        <taxon>Cylindrotheca</taxon>
    </lineage>
</organism>
<dbReference type="Gene3D" id="1.25.40.10">
    <property type="entry name" value="Tetratricopeptide repeat domain"/>
    <property type="match status" value="2"/>
</dbReference>
<name>A0AAD2FWT4_9STRA</name>
<gene>
    <name evidence="4" type="ORF">CYCCA115_LOCUS15685</name>
</gene>
<dbReference type="InterPro" id="IPR051222">
    <property type="entry name" value="PPR/CCM1_RNA-binding"/>
</dbReference>
<accession>A0AAD2FWT4</accession>
<keyword evidence="1" id="KW-0677">Repeat</keyword>
<comment type="caution">
    <text evidence="4">The sequence shown here is derived from an EMBL/GenBank/DDBJ whole genome shotgun (WGS) entry which is preliminary data.</text>
</comment>
<evidence type="ECO:0000256" key="3">
    <source>
        <dbReference type="SAM" id="SignalP"/>
    </source>
</evidence>
<evidence type="ECO:0000256" key="1">
    <source>
        <dbReference type="ARBA" id="ARBA00022737"/>
    </source>
</evidence>
<dbReference type="InterPro" id="IPR011990">
    <property type="entry name" value="TPR-like_helical_dom_sf"/>
</dbReference>
<feature type="signal peptide" evidence="3">
    <location>
        <begin position="1"/>
        <end position="37"/>
    </location>
</feature>
<protein>
    <submittedName>
        <fullName evidence="4">Uncharacterized protein</fullName>
    </submittedName>
</protein>
<keyword evidence="3" id="KW-0732">Signal</keyword>
<dbReference type="AlphaFoldDB" id="A0AAD2FWT4"/>
<reference evidence="4" key="1">
    <citation type="submission" date="2023-08" db="EMBL/GenBank/DDBJ databases">
        <authorList>
            <person name="Audoor S."/>
            <person name="Bilcke G."/>
        </authorList>
    </citation>
    <scope>NUCLEOTIDE SEQUENCE</scope>
</reference>
<sequence>MFNCNEMNGNNIGKAKKTKYTLLLLTLTLLQLSCNEAFPICLNNLRLKKVSLSVSMKEHLEIADETYRANLQIAEFANKSSRRNFAPAMEAIHLLRSLEHPDTVGYNSVLKALSRTSSPYNKDAVIQAVVLLEEMESLNREQSDSKDEWYIRLSENSLDDEEVSMGAPRVRIKPNCRTYSTVMDVFARQNNPSSAERAHELLEKLKDKYEETGDIAYLPSTITYNTVINGWAKAGAGERGAFICENLLSEMGDLADVISFNNVLHAWARSDVPDAGERAERILRSMNTVRPNSRTYNTVIHAWSRSTADDATRHAHSLLREMDELAKDEPSMSPDFFSYSSVINALALAKSEPLKAHSSFLLIQRMNKLAKENQRLRPNLIVYNTALNACATSCPIQVQNKVEEDGRGERLPSLPLIVRTLYDQLTQDIHLTPDHVTYGTVLKAIANLFLDEPDQVDFGKRVFRSACASGQVSVGVVHQLRQAVPSYVFRELVPEACISSDETIVNKFPEQWVCNLRESTRQRKIRSDGVK</sequence>
<dbReference type="InterPro" id="IPR002885">
    <property type="entry name" value="PPR_rpt"/>
</dbReference>
<dbReference type="Proteomes" id="UP001295423">
    <property type="component" value="Unassembled WGS sequence"/>
</dbReference>
<evidence type="ECO:0000313" key="4">
    <source>
        <dbReference type="EMBL" id="CAJ1955303.1"/>
    </source>
</evidence>
<dbReference type="EMBL" id="CAKOGP040001881">
    <property type="protein sequence ID" value="CAJ1955303.1"/>
    <property type="molecule type" value="Genomic_DNA"/>
</dbReference>
<keyword evidence="5" id="KW-1185">Reference proteome</keyword>
<dbReference type="PANTHER" id="PTHR47942:SF63">
    <property type="entry name" value="PENTATRICOPEPTIDE REPEAT-CONTAINING PROTEIN"/>
    <property type="match status" value="1"/>
</dbReference>
<evidence type="ECO:0000256" key="2">
    <source>
        <dbReference type="SAM" id="Coils"/>
    </source>
</evidence>
<dbReference type="Pfam" id="PF01535">
    <property type="entry name" value="PPR"/>
    <property type="match status" value="2"/>
</dbReference>